<dbReference type="AlphaFoldDB" id="A0A177AVJ5"/>
<dbReference type="PROSITE" id="PS51421">
    <property type="entry name" value="RAS"/>
    <property type="match status" value="1"/>
</dbReference>
<keyword evidence="3" id="KW-0342">GTP-binding</keyword>
<evidence type="ECO:0000313" key="6">
    <source>
        <dbReference type="EMBL" id="OAF65234.1"/>
    </source>
</evidence>
<dbReference type="InterPro" id="IPR001806">
    <property type="entry name" value="Small_GTPase"/>
</dbReference>
<evidence type="ECO:0000313" key="7">
    <source>
        <dbReference type="Proteomes" id="UP000078046"/>
    </source>
</evidence>
<keyword evidence="7" id="KW-1185">Reference proteome</keyword>
<comment type="caution">
    <text evidence="6">The sequence shown here is derived from an EMBL/GenBank/DDBJ whole genome shotgun (WGS) entry which is preliminary data.</text>
</comment>
<dbReference type="Proteomes" id="UP000078046">
    <property type="component" value="Unassembled WGS sequence"/>
</dbReference>
<dbReference type="OrthoDB" id="9989112at2759"/>
<proteinExistence type="inferred from homology"/>
<dbReference type="FunFam" id="3.40.50.300:FF:001447">
    <property type="entry name" value="Ras-related protein Rab-1B"/>
    <property type="match status" value="1"/>
</dbReference>
<dbReference type="PANTHER" id="PTHR47980">
    <property type="entry name" value="LD44762P"/>
    <property type="match status" value="1"/>
</dbReference>
<reference evidence="6 7" key="1">
    <citation type="submission" date="2016-04" db="EMBL/GenBank/DDBJ databases">
        <title>The genome of Intoshia linei affirms orthonectids as highly simplified spiralians.</title>
        <authorList>
            <person name="Mikhailov K.V."/>
            <person name="Slusarev G.S."/>
            <person name="Nikitin M.A."/>
            <person name="Logacheva M.D."/>
            <person name="Penin A."/>
            <person name="Aleoshin V."/>
            <person name="Panchin Y.V."/>
        </authorList>
    </citation>
    <scope>NUCLEOTIDE SEQUENCE [LARGE SCALE GENOMIC DNA]</scope>
    <source>
        <strain evidence="6">Intl2013</strain>
        <tissue evidence="6">Whole animal</tissue>
    </source>
</reference>
<organism evidence="6 7">
    <name type="scientific">Intoshia linei</name>
    <dbReference type="NCBI Taxonomy" id="1819745"/>
    <lineage>
        <taxon>Eukaryota</taxon>
        <taxon>Metazoa</taxon>
        <taxon>Spiralia</taxon>
        <taxon>Lophotrochozoa</taxon>
        <taxon>Mesozoa</taxon>
        <taxon>Orthonectida</taxon>
        <taxon>Rhopaluridae</taxon>
        <taxon>Intoshia</taxon>
    </lineage>
</organism>
<sequence>MTIANKKDPTFKILIIGDSGVGKSCIMARFTDGVFNPTFISTIGIDFKTKNIDFYGKLIKLQVWDTAGQERFHTITTLYYRGATGIFLMYDITDLKSFQNINRWAQQVDDFAKSNGMHFYETSAKDNINVETIFVSIAKLIHEK</sequence>
<gene>
    <name evidence="6" type="ORF">A3Q56_07041</name>
</gene>
<dbReference type="InterPro" id="IPR027417">
    <property type="entry name" value="P-loop_NTPase"/>
</dbReference>
<dbReference type="GO" id="GO:0003924">
    <property type="term" value="F:GTPase activity"/>
    <property type="evidence" value="ECO:0007669"/>
    <property type="project" value="InterPro"/>
</dbReference>
<dbReference type="Gene3D" id="3.40.50.300">
    <property type="entry name" value="P-loop containing nucleotide triphosphate hydrolases"/>
    <property type="match status" value="2"/>
</dbReference>
<keyword evidence="2" id="KW-0547">Nucleotide-binding</keyword>
<evidence type="ECO:0000256" key="5">
    <source>
        <dbReference type="ARBA" id="ARBA00023289"/>
    </source>
</evidence>
<name>A0A177AVJ5_9BILA</name>
<dbReference type="SMART" id="SM00175">
    <property type="entry name" value="RAB"/>
    <property type="match status" value="1"/>
</dbReference>
<evidence type="ECO:0000256" key="3">
    <source>
        <dbReference type="ARBA" id="ARBA00023134"/>
    </source>
</evidence>
<dbReference type="InterPro" id="IPR005225">
    <property type="entry name" value="Small_GTP-bd"/>
</dbReference>
<keyword evidence="5" id="KW-0636">Prenylation</keyword>
<dbReference type="SUPFAM" id="SSF52540">
    <property type="entry name" value="P-loop containing nucleoside triphosphate hydrolases"/>
    <property type="match status" value="1"/>
</dbReference>
<evidence type="ECO:0000256" key="1">
    <source>
        <dbReference type="ARBA" id="ARBA00006270"/>
    </source>
</evidence>
<evidence type="ECO:0000256" key="4">
    <source>
        <dbReference type="ARBA" id="ARBA00023288"/>
    </source>
</evidence>
<dbReference type="SMART" id="SM00174">
    <property type="entry name" value="RHO"/>
    <property type="match status" value="1"/>
</dbReference>
<dbReference type="SMART" id="SM00173">
    <property type="entry name" value="RAS"/>
    <property type="match status" value="1"/>
</dbReference>
<dbReference type="InterPro" id="IPR050305">
    <property type="entry name" value="Small_GTPase_Rab"/>
</dbReference>
<dbReference type="GO" id="GO:0005525">
    <property type="term" value="F:GTP binding"/>
    <property type="evidence" value="ECO:0007669"/>
    <property type="project" value="UniProtKB-KW"/>
</dbReference>
<evidence type="ECO:0000256" key="2">
    <source>
        <dbReference type="ARBA" id="ARBA00022741"/>
    </source>
</evidence>
<dbReference type="PROSITE" id="PS51419">
    <property type="entry name" value="RAB"/>
    <property type="match status" value="1"/>
</dbReference>
<dbReference type="NCBIfam" id="TIGR00231">
    <property type="entry name" value="small_GTP"/>
    <property type="match status" value="1"/>
</dbReference>
<evidence type="ECO:0008006" key="8">
    <source>
        <dbReference type="Google" id="ProtNLM"/>
    </source>
</evidence>
<dbReference type="Pfam" id="PF00071">
    <property type="entry name" value="Ras"/>
    <property type="match status" value="1"/>
</dbReference>
<dbReference type="EMBL" id="LWCA01001384">
    <property type="protein sequence ID" value="OAF65234.1"/>
    <property type="molecule type" value="Genomic_DNA"/>
</dbReference>
<dbReference type="PRINTS" id="PR00449">
    <property type="entry name" value="RASTRNSFRMNG"/>
</dbReference>
<keyword evidence="4" id="KW-0449">Lipoprotein</keyword>
<accession>A0A177AVJ5</accession>
<comment type="similarity">
    <text evidence="1">Belongs to the small GTPase superfamily. Rab family.</text>
</comment>
<protein>
    <recommendedName>
        <fullName evidence="8">Ras-related protein Rab-10</fullName>
    </recommendedName>
</protein>
<feature type="non-terminal residue" evidence="6">
    <location>
        <position position="144"/>
    </location>
</feature>